<dbReference type="AlphaFoldDB" id="A0A4U0Q1Q7"/>
<accession>A0A4U0Q1Q7</accession>
<name>A0A4U0Q1Q7_9NEIS</name>
<feature type="chain" id="PRO_5020354087" evidence="2">
    <location>
        <begin position="23"/>
        <end position="468"/>
    </location>
</feature>
<protein>
    <submittedName>
        <fullName evidence="3">DUF3999 domain-containing protein</fullName>
    </submittedName>
</protein>
<evidence type="ECO:0000256" key="1">
    <source>
        <dbReference type="SAM" id="Phobius"/>
    </source>
</evidence>
<feature type="signal peptide" evidence="2">
    <location>
        <begin position="1"/>
        <end position="22"/>
    </location>
</feature>
<evidence type="ECO:0000256" key="2">
    <source>
        <dbReference type="SAM" id="SignalP"/>
    </source>
</evidence>
<gene>
    <name evidence="3" type="ORF">FAZ21_07280</name>
</gene>
<dbReference type="Pfam" id="PF13163">
    <property type="entry name" value="DUF3999"/>
    <property type="match status" value="1"/>
</dbReference>
<feature type="transmembrane region" description="Helical" evidence="1">
    <location>
        <begin position="427"/>
        <end position="448"/>
    </location>
</feature>
<sequence>MVNRSIRLFCLTAALLAGPAPAADNAADYPTHTPLTLTGQGPWYRLALPMDARLAARHADLRDLRVFDAQGQTVPYALRQVTAPATRSQREISARLFPLRGPVGETTTTGTLRVLRNSEGTIVEVPAAPAGNGKPVLRGWLLDLGTGKDRPRRLTLTWNEADEGFQRFAIDTSDDLTDWRPLGSGHIARFSFNGEHIDQPEIELSDAPARYLRLQWLSPEQAPELRAARLDGVRSQGGGATVSWSGPLSGRVGKNGEYLYRLPLALPLTAMRVSLDQPNTVAPVTVSGRLNDHAPWQWLMATVLTRVSVGKEEVRLEEIVLPGQKVNELKLAPDQRGGGLGAQPPTVRVALPAMELVFLARGTPPYRLALGKANAQSAALPLATLVPGYDDAKLATMGSAKAGFAPTDTARQAPNAATTAGADWRRWALWALLLAGVGLLAAMAASLIRKPGREGGKAEEEEREKEEG</sequence>
<dbReference type="InterPro" id="IPR025060">
    <property type="entry name" value="DUF3999"/>
</dbReference>
<evidence type="ECO:0000313" key="4">
    <source>
        <dbReference type="Proteomes" id="UP000310016"/>
    </source>
</evidence>
<keyword evidence="1" id="KW-0812">Transmembrane</keyword>
<organism evidence="3 4">
    <name type="scientific">Chitiniphilus eburneus</name>
    <dbReference type="NCBI Taxonomy" id="2571148"/>
    <lineage>
        <taxon>Bacteria</taxon>
        <taxon>Pseudomonadati</taxon>
        <taxon>Pseudomonadota</taxon>
        <taxon>Betaproteobacteria</taxon>
        <taxon>Neisseriales</taxon>
        <taxon>Chitinibacteraceae</taxon>
        <taxon>Chitiniphilus</taxon>
    </lineage>
</organism>
<reference evidence="3 4" key="1">
    <citation type="submission" date="2019-04" db="EMBL/GenBank/DDBJ databases">
        <title>Chitiniphilus eburnea sp. nov., a novel chitinolytic bacterium isolated from aquaculture sludge.</title>
        <authorList>
            <person name="Sheng M."/>
        </authorList>
    </citation>
    <scope>NUCLEOTIDE SEQUENCE [LARGE SCALE GENOMIC DNA]</scope>
    <source>
        <strain evidence="3 4">HX-2-15</strain>
    </source>
</reference>
<dbReference type="Proteomes" id="UP000310016">
    <property type="component" value="Unassembled WGS sequence"/>
</dbReference>
<evidence type="ECO:0000313" key="3">
    <source>
        <dbReference type="EMBL" id="TJZ74849.1"/>
    </source>
</evidence>
<proteinExistence type="predicted"/>
<keyword evidence="4" id="KW-1185">Reference proteome</keyword>
<keyword evidence="1" id="KW-1133">Transmembrane helix</keyword>
<dbReference type="OrthoDB" id="5405606at2"/>
<keyword evidence="1" id="KW-0472">Membrane</keyword>
<comment type="caution">
    <text evidence="3">The sequence shown here is derived from an EMBL/GenBank/DDBJ whole genome shotgun (WGS) entry which is preliminary data.</text>
</comment>
<dbReference type="EMBL" id="SUMF01000005">
    <property type="protein sequence ID" value="TJZ74849.1"/>
    <property type="molecule type" value="Genomic_DNA"/>
</dbReference>
<keyword evidence="2" id="KW-0732">Signal</keyword>